<proteinExistence type="predicted"/>
<keyword evidence="1" id="KW-0812">Transmembrane</keyword>
<gene>
    <name evidence="2" type="ORF">FF38_14539</name>
</gene>
<evidence type="ECO:0000313" key="3">
    <source>
        <dbReference type="Proteomes" id="UP000037069"/>
    </source>
</evidence>
<evidence type="ECO:0008006" key="4">
    <source>
        <dbReference type="Google" id="ProtNLM"/>
    </source>
</evidence>
<evidence type="ECO:0000256" key="1">
    <source>
        <dbReference type="SAM" id="Phobius"/>
    </source>
</evidence>
<keyword evidence="3" id="KW-1185">Reference proteome</keyword>
<dbReference type="Proteomes" id="UP000037069">
    <property type="component" value="Unassembled WGS sequence"/>
</dbReference>
<organism evidence="2 3">
    <name type="scientific">Lucilia cuprina</name>
    <name type="common">Green bottle fly</name>
    <name type="synonym">Australian sheep blowfly</name>
    <dbReference type="NCBI Taxonomy" id="7375"/>
    <lineage>
        <taxon>Eukaryota</taxon>
        <taxon>Metazoa</taxon>
        <taxon>Ecdysozoa</taxon>
        <taxon>Arthropoda</taxon>
        <taxon>Hexapoda</taxon>
        <taxon>Insecta</taxon>
        <taxon>Pterygota</taxon>
        <taxon>Neoptera</taxon>
        <taxon>Endopterygota</taxon>
        <taxon>Diptera</taxon>
        <taxon>Brachycera</taxon>
        <taxon>Muscomorpha</taxon>
        <taxon>Oestroidea</taxon>
        <taxon>Calliphoridae</taxon>
        <taxon>Luciliinae</taxon>
        <taxon>Lucilia</taxon>
    </lineage>
</organism>
<comment type="caution">
    <text evidence="2">The sequence shown here is derived from an EMBL/GenBank/DDBJ whole genome shotgun (WGS) entry which is preliminary data.</text>
</comment>
<sequence length="322" mass="36141">MVKEFLYFICSTAKSKCNLEIPKPFKEGDIGLWRIINYESSTPTGCLFYVGKNKQDIILSELSKLNDIKTINVYEPETGEGKIDELSCSLPFVVYDCYLKSPNNTIYFPDGIRFDRQRFFGKCGFYNLPVIAGIWTCGSRGRDYDKEVIQNIEVVVKSKFGETLTQELKAKRGDTVELMCKSPFEEPISHCAFIDPQGGVHLVGTTNSIKSKGHIQYYGRGISLGECGIKITDINRDDYGQWKCEFIIYSGRLQSSFVMELKESESAYATSVGLGVGLTVIIVLILGVIIGTIFYRRRNLSARHNFASADPLELQARSVTPS</sequence>
<dbReference type="AlphaFoldDB" id="A0A0L0CKP5"/>
<dbReference type="OrthoDB" id="10253878at2759"/>
<protein>
    <recommendedName>
        <fullName evidence="4">Ig-like domain-containing protein</fullName>
    </recommendedName>
</protein>
<accession>A0A0L0CKP5</accession>
<feature type="transmembrane region" description="Helical" evidence="1">
    <location>
        <begin position="272"/>
        <end position="295"/>
    </location>
</feature>
<evidence type="ECO:0000313" key="2">
    <source>
        <dbReference type="EMBL" id="KNC32039.1"/>
    </source>
</evidence>
<keyword evidence="1" id="KW-0472">Membrane</keyword>
<dbReference type="EMBL" id="JRES01000346">
    <property type="protein sequence ID" value="KNC32039.1"/>
    <property type="molecule type" value="Genomic_DNA"/>
</dbReference>
<reference evidence="2 3" key="1">
    <citation type="journal article" date="2015" name="Nat. Commun.">
        <title>Lucilia cuprina genome unlocks parasitic fly biology to underpin future interventions.</title>
        <authorList>
            <person name="Anstead C.A."/>
            <person name="Korhonen P.K."/>
            <person name="Young N.D."/>
            <person name="Hall R.S."/>
            <person name="Jex A.R."/>
            <person name="Murali S.C."/>
            <person name="Hughes D.S."/>
            <person name="Lee S.F."/>
            <person name="Perry T."/>
            <person name="Stroehlein A.J."/>
            <person name="Ansell B.R."/>
            <person name="Breugelmans B."/>
            <person name="Hofmann A."/>
            <person name="Qu J."/>
            <person name="Dugan S."/>
            <person name="Lee S.L."/>
            <person name="Chao H."/>
            <person name="Dinh H."/>
            <person name="Han Y."/>
            <person name="Doddapaneni H.V."/>
            <person name="Worley K.C."/>
            <person name="Muzny D.M."/>
            <person name="Ioannidis P."/>
            <person name="Waterhouse R.M."/>
            <person name="Zdobnov E.M."/>
            <person name="James P.J."/>
            <person name="Bagnall N.H."/>
            <person name="Kotze A.C."/>
            <person name="Gibbs R.A."/>
            <person name="Richards S."/>
            <person name="Batterham P."/>
            <person name="Gasser R.B."/>
        </authorList>
    </citation>
    <scope>NUCLEOTIDE SEQUENCE [LARGE SCALE GENOMIC DNA]</scope>
    <source>
        <strain evidence="2 3">LS</strain>
        <tissue evidence="2">Full body</tissue>
    </source>
</reference>
<name>A0A0L0CKP5_LUCCU</name>
<keyword evidence="1" id="KW-1133">Transmembrane helix</keyword>